<dbReference type="AlphaFoldDB" id="A0A7V0T483"/>
<protein>
    <recommendedName>
        <fullName evidence="1">Pyrrolo-quinoline quinone repeat domain-containing protein</fullName>
    </recommendedName>
</protein>
<evidence type="ECO:0000313" key="2">
    <source>
        <dbReference type="EMBL" id="HDQ98939.1"/>
    </source>
</evidence>
<dbReference type="Pfam" id="PF13360">
    <property type="entry name" value="PQQ_2"/>
    <property type="match status" value="1"/>
</dbReference>
<organism evidence="2">
    <name type="scientific">candidate division WOR-3 bacterium</name>
    <dbReference type="NCBI Taxonomy" id="2052148"/>
    <lineage>
        <taxon>Bacteria</taxon>
        <taxon>Bacteria division WOR-3</taxon>
    </lineage>
</organism>
<dbReference type="Gene3D" id="2.130.10.10">
    <property type="entry name" value="YVTN repeat-like/Quinoprotein amine dehydrogenase"/>
    <property type="match status" value="1"/>
</dbReference>
<proteinExistence type="predicted"/>
<dbReference type="InterPro" id="IPR002372">
    <property type="entry name" value="PQQ_rpt_dom"/>
</dbReference>
<dbReference type="InterPro" id="IPR018391">
    <property type="entry name" value="PQQ_b-propeller_rpt"/>
</dbReference>
<dbReference type="Proteomes" id="UP000885672">
    <property type="component" value="Unassembled WGS sequence"/>
</dbReference>
<feature type="domain" description="Pyrrolo-quinoline quinone repeat" evidence="1">
    <location>
        <begin position="43"/>
        <end position="169"/>
    </location>
</feature>
<name>A0A7V0T483_UNCW3</name>
<dbReference type="InterPro" id="IPR011047">
    <property type="entry name" value="Quinoprotein_ADH-like_sf"/>
</dbReference>
<feature type="non-terminal residue" evidence="2">
    <location>
        <position position="1"/>
    </location>
</feature>
<gene>
    <name evidence="2" type="ORF">ENN51_01440</name>
</gene>
<accession>A0A7V0T483</accession>
<reference evidence="2" key="1">
    <citation type="journal article" date="2020" name="mSystems">
        <title>Genome- and Community-Level Interaction Insights into Carbon Utilization and Element Cycling Functions of Hydrothermarchaeota in Hydrothermal Sediment.</title>
        <authorList>
            <person name="Zhou Z."/>
            <person name="Liu Y."/>
            <person name="Xu W."/>
            <person name="Pan J."/>
            <person name="Luo Z.H."/>
            <person name="Li M."/>
        </authorList>
    </citation>
    <scope>NUCLEOTIDE SEQUENCE [LARGE SCALE GENOMIC DNA]</scope>
    <source>
        <strain evidence="2">SpSt-1182</strain>
    </source>
</reference>
<sequence length="202" mass="21161">SYTLSGNAIHASPAIDPGQNRLYVADEEGNLVALNLVSFTDDWLVNVGAKPSSPVIGEDGAVYVGAGGRLLALDPADGNPRWTFRPPLSGTVSTPAVSDQGIVYVIVSAGRKKAARAAVRRAASDDVDSLYAVNGDGSRRWAFGLDYGDADDIISAPKIDAAGNVYLGNGYLAWVVRGVGGPADSPWPMFQRDGQNTGRSRN</sequence>
<dbReference type="SMART" id="SM00564">
    <property type="entry name" value="PQQ"/>
    <property type="match status" value="2"/>
</dbReference>
<evidence type="ECO:0000259" key="1">
    <source>
        <dbReference type="Pfam" id="PF13360"/>
    </source>
</evidence>
<dbReference type="SUPFAM" id="SSF50998">
    <property type="entry name" value="Quinoprotein alcohol dehydrogenase-like"/>
    <property type="match status" value="1"/>
</dbReference>
<dbReference type="InterPro" id="IPR015943">
    <property type="entry name" value="WD40/YVTN_repeat-like_dom_sf"/>
</dbReference>
<comment type="caution">
    <text evidence="2">The sequence shown here is derived from an EMBL/GenBank/DDBJ whole genome shotgun (WGS) entry which is preliminary data.</text>
</comment>
<dbReference type="EMBL" id="DSBX01000053">
    <property type="protein sequence ID" value="HDQ98939.1"/>
    <property type="molecule type" value="Genomic_DNA"/>
</dbReference>